<evidence type="ECO:0000313" key="2">
    <source>
        <dbReference type="EMBL" id="OYN85109.1"/>
    </source>
</evidence>
<protein>
    <submittedName>
        <fullName evidence="2">Uncharacterized protein</fullName>
    </submittedName>
</protein>
<proteinExistence type="predicted"/>
<dbReference type="EMBL" id="NMVI01000026">
    <property type="protein sequence ID" value="OYN85109.1"/>
    <property type="molecule type" value="Genomic_DNA"/>
</dbReference>
<evidence type="ECO:0000313" key="3">
    <source>
        <dbReference type="Proteomes" id="UP000216533"/>
    </source>
</evidence>
<feature type="region of interest" description="Disordered" evidence="1">
    <location>
        <begin position="127"/>
        <end position="148"/>
    </location>
</feature>
<dbReference type="Proteomes" id="UP000216533">
    <property type="component" value="Unassembled WGS sequence"/>
</dbReference>
<gene>
    <name evidence="2" type="ORF">CGZ92_11645</name>
</gene>
<accession>A0A255E0M1</accession>
<comment type="caution">
    <text evidence="2">The sequence shown here is derived from an EMBL/GenBank/DDBJ whole genome shotgun (WGS) entry which is preliminary data.</text>
</comment>
<sequence length="148" mass="16446">MQPALADLHREFSQQGYAPELEATTDPTTGITAQRLTVSFTDHRTFQYQAQAVEAHVPTFGGRGSMSRGDDVFYRVEVFTQTGSEGYDLYGLNQQQVIDDVLDRYEAHLGFLAYSQQHDLSSVVTPPPVVEPVIEGPVEPAEETPEKE</sequence>
<evidence type="ECO:0000256" key="1">
    <source>
        <dbReference type="SAM" id="MobiDB-lite"/>
    </source>
</evidence>
<dbReference type="AlphaFoldDB" id="A0A255E0M1"/>
<name>A0A255E0M1_9ACTN</name>
<reference evidence="2 3" key="1">
    <citation type="submission" date="2017-07" db="EMBL/GenBank/DDBJ databases">
        <title>Draft whole genome sequences of clinical Proprionibacteriaceae strains.</title>
        <authorList>
            <person name="Bernier A.-M."/>
            <person name="Bernard K."/>
            <person name="Domingo M.-C."/>
        </authorList>
    </citation>
    <scope>NUCLEOTIDE SEQUENCE [LARGE SCALE GENOMIC DNA]</scope>
    <source>
        <strain evidence="2 3">NML 160184</strain>
    </source>
</reference>
<organism evidence="2 3">
    <name type="scientific">Parenemella sanctibonifatiensis</name>
    <dbReference type="NCBI Taxonomy" id="2016505"/>
    <lineage>
        <taxon>Bacteria</taxon>
        <taxon>Bacillati</taxon>
        <taxon>Actinomycetota</taxon>
        <taxon>Actinomycetes</taxon>
        <taxon>Propionibacteriales</taxon>
        <taxon>Propionibacteriaceae</taxon>
        <taxon>Parenemella</taxon>
    </lineage>
</organism>